<dbReference type="EMBL" id="JBFMVT010000001">
    <property type="protein sequence ID" value="MEW7311182.1"/>
    <property type="molecule type" value="Genomic_DNA"/>
</dbReference>
<keyword evidence="2 5" id="KW-0479">Metal-binding</keyword>
<protein>
    <submittedName>
        <fullName evidence="8">Zinc-dependent alcohol dehydrogenase</fullName>
        <ecNumber evidence="8">1.1.1.-</ecNumber>
    </submittedName>
</protein>
<reference evidence="8 9" key="1">
    <citation type="submission" date="2024-07" db="EMBL/GenBank/DDBJ databases">
        <authorList>
            <person name="Wang L."/>
        </authorList>
    </citation>
    <scope>NUCLEOTIDE SEQUENCE [LARGE SCALE GENOMIC DNA]</scope>
    <source>
        <strain evidence="8 9">WL359</strain>
    </source>
</reference>
<comment type="similarity">
    <text evidence="5">Belongs to the zinc-containing alcohol dehydrogenase family.</text>
</comment>
<dbReference type="EC" id="1.1.1.-" evidence="8"/>
<evidence type="ECO:0000256" key="3">
    <source>
        <dbReference type="ARBA" id="ARBA00022833"/>
    </source>
</evidence>
<dbReference type="InterPro" id="IPR011032">
    <property type="entry name" value="GroES-like_sf"/>
</dbReference>
<dbReference type="PANTHER" id="PTHR42813">
    <property type="entry name" value="ZINC-TYPE ALCOHOL DEHYDROGENASE-LIKE"/>
    <property type="match status" value="1"/>
</dbReference>
<keyword evidence="4 8" id="KW-0560">Oxidoreductase</keyword>
<dbReference type="Pfam" id="PF00107">
    <property type="entry name" value="ADH_zinc_N"/>
    <property type="match status" value="1"/>
</dbReference>
<dbReference type="SUPFAM" id="SSF50129">
    <property type="entry name" value="GroES-like"/>
    <property type="match status" value="1"/>
</dbReference>
<proteinExistence type="inferred from homology"/>
<dbReference type="Gene3D" id="3.90.180.10">
    <property type="entry name" value="Medium-chain alcohol dehydrogenases, catalytic domain"/>
    <property type="match status" value="1"/>
</dbReference>
<keyword evidence="9" id="KW-1185">Reference proteome</keyword>
<evidence type="ECO:0000313" key="9">
    <source>
        <dbReference type="Proteomes" id="UP001555342"/>
    </source>
</evidence>
<evidence type="ECO:0000256" key="5">
    <source>
        <dbReference type="RuleBase" id="RU361277"/>
    </source>
</evidence>
<dbReference type="GO" id="GO:0016491">
    <property type="term" value="F:oxidoreductase activity"/>
    <property type="evidence" value="ECO:0007669"/>
    <property type="project" value="UniProtKB-KW"/>
</dbReference>
<dbReference type="Proteomes" id="UP001555342">
    <property type="component" value="Unassembled WGS sequence"/>
</dbReference>
<evidence type="ECO:0000259" key="6">
    <source>
        <dbReference type="Pfam" id="PF00107"/>
    </source>
</evidence>
<sequence>MKALTYHGPHSVSVDNHPDPAIEASDDIILRVTATAICGSDLHLYRGKIPTTEQGDIFGHEFMGEVVETGKDVTAVSKGDRVVIPFVIACGECFFCHMQQYAACETTNSGKGSALNRKQITPPAALFGYSKMYGGIPGGQAEYVRVPKGNTGPFKVPDLLADDKVLFLSDILPTAWQAVKNAGVTQGSSIAIFGAGPVGLLSAACARLAGAEQIFMIDHHPYRLAFAKERYGVIPVNFDEVDDPAGLIIEQSAGQRGVDAVIDAVGFEAKGSLTETVLTSLKLEGSSGKALRQCIAAVRRGGTVSVPGVYAGFIHGFLFGDAFDKGLTFKMGQTHVHSFLPELLELIENGLLHPEEIITHHLPLKDAARGYEMFEKKQEDCRKVILIPGMREASPELSNKFYKP</sequence>
<dbReference type="InterPro" id="IPR013154">
    <property type="entry name" value="ADH-like_N"/>
</dbReference>
<dbReference type="Gene3D" id="3.40.50.720">
    <property type="entry name" value="NAD(P)-binding Rossmann-like Domain"/>
    <property type="match status" value="1"/>
</dbReference>
<accession>A0ABV3NNR6</accession>
<dbReference type="SUPFAM" id="SSF51735">
    <property type="entry name" value="NAD(P)-binding Rossmann-fold domains"/>
    <property type="match status" value="1"/>
</dbReference>
<organism evidence="8 9">
    <name type="scientific">Buttiauxella gaviniae</name>
    <dbReference type="NCBI Taxonomy" id="82990"/>
    <lineage>
        <taxon>Bacteria</taxon>
        <taxon>Pseudomonadati</taxon>
        <taxon>Pseudomonadota</taxon>
        <taxon>Gammaproteobacteria</taxon>
        <taxon>Enterobacterales</taxon>
        <taxon>Enterobacteriaceae</taxon>
        <taxon>Buttiauxella</taxon>
    </lineage>
</organism>
<evidence type="ECO:0000256" key="4">
    <source>
        <dbReference type="ARBA" id="ARBA00023002"/>
    </source>
</evidence>
<feature type="domain" description="Alcohol dehydrogenase-like N-terminal" evidence="7">
    <location>
        <begin position="26"/>
        <end position="151"/>
    </location>
</feature>
<dbReference type="PROSITE" id="PS00059">
    <property type="entry name" value="ADH_ZINC"/>
    <property type="match status" value="1"/>
</dbReference>
<gene>
    <name evidence="8" type="ORF">AB1E22_00340</name>
</gene>
<name>A0ABV3NNR6_9ENTR</name>
<dbReference type="RefSeq" id="WP_367593554.1">
    <property type="nucleotide sequence ID" value="NZ_JBFMVT010000001.1"/>
</dbReference>
<keyword evidence="3 5" id="KW-0862">Zinc</keyword>
<evidence type="ECO:0000256" key="1">
    <source>
        <dbReference type="ARBA" id="ARBA00001947"/>
    </source>
</evidence>
<dbReference type="PANTHER" id="PTHR42813:SF2">
    <property type="entry name" value="DEHYDROGENASE, ZINC-CONTAINING, PUTATIVE (AFU_ORTHOLOGUE AFUA_2G02810)-RELATED"/>
    <property type="match status" value="1"/>
</dbReference>
<comment type="caution">
    <text evidence="8">The sequence shown here is derived from an EMBL/GenBank/DDBJ whole genome shotgun (WGS) entry which is preliminary data.</text>
</comment>
<dbReference type="CDD" id="cd08283">
    <property type="entry name" value="FDH_like_1"/>
    <property type="match status" value="1"/>
</dbReference>
<dbReference type="InterPro" id="IPR013149">
    <property type="entry name" value="ADH-like_C"/>
</dbReference>
<dbReference type="InterPro" id="IPR002328">
    <property type="entry name" value="ADH_Zn_CS"/>
</dbReference>
<dbReference type="Pfam" id="PF08240">
    <property type="entry name" value="ADH_N"/>
    <property type="match status" value="1"/>
</dbReference>
<dbReference type="InterPro" id="IPR036291">
    <property type="entry name" value="NAD(P)-bd_dom_sf"/>
</dbReference>
<evidence type="ECO:0000256" key="2">
    <source>
        <dbReference type="ARBA" id="ARBA00022723"/>
    </source>
</evidence>
<feature type="domain" description="Alcohol dehydrogenase-like C-terminal" evidence="6">
    <location>
        <begin position="197"/>
        <end position="282"/>
    </location>
</feature>
<comment type="cofactor">
    <cofactor evidence="1 5">
        <name>Zn(2+)</name>
        <dbReference type="ChEBI" id="CHEBI:29105"/>
    </cofactor>
</comment>
<evidence type="ECO:0000259" key="7">
    <source>
        <dbReference type="Pfam" id="PF08240"/>
    </source>
</evidence>
<evidence type="ECO:0000313" key="8">
    <source>
        <dbReference type="EMBL" id="MEW7311182.1"/>
    </source>
</evidence>